<gene>
    <name evidence="3" type="ORF">CEQ21_11945</name>
</gene>
<dbReference type="GO" id="GO:0016757">
    <property type="term" value="F:glycosyltransferase activity"/>
    <property type="evidence" value="ECO:0007669"/>
    <property type="project" value="InterPro"/>
</dbReference>
<evidence type="ECO:0000259" key="2">
    <source>
        <dbReference type="Pfam" id="PF13439"/>
    </source>
</evidence>
<accession>A0A553SH18</accession>
<dbReference type="SUPFAM" id="SSF53756">
    <property type="entry name" value="UDP-Glycosyltransferase/glycogen phosphorylase"/>
    <property type="match status" value="1"/>
</dbReference>
<dbReference type="InterPro" id="IPR050194">
    <property type="entry name" value="Glycosyltransferase_grp1"/>
</dbReference>
<dbReference type="InterPro" id="IPR028098">
    <property type="entry name" value="Glyco_trans_4-like_N"/>
</dbReference>
<dbReference type="Pfam" id="PF00534">
    <property type="entry name" value="Glycos_transf_1"/>
    <property type="match status" value="1"/>
</dbReference>
<dbReference type="Gene3D" id="3.40.50.2000">
    <property type="entry name" value="Glycogen Phosphorylase B"/>
    <property type="match status" value="2"/>
</dbReference>
<comment type="caution">
    <text evidence="3">The sequence shown here is derived from an EMBL/GenBank/DDBJ whole genome shotgun (WGS) entry which is preliminary data.</text>
</comment>
<keyword evidence="3" id="KW-0808">Transferase</keyword>
<dbReference type="Pfam" id="PF13439">
    <property type="entry name" value="Glyco_transf_4"/>
    <property type="match status" value="1"/>
</dbReference>
<feature type="domain" description="Glycosyl transferase family 1" evidence="1">
    <location>
        <begin position="205"/>
        <end position="351"/>
    </location>
</feature>
<evidence type="ECO:0000259" key="1">
    <source>
        <dbReference type="Pfam" id="PF00534"/>
    </source>
</evidence>
<evidence type="ECO:0000313" key="3">
    <source>
        <dbReference type="EMBL" id="TRZ36276.1"/>
    </source>
</evidence>
<sequence>MKILWITSVYPSKEQPGNGVFHETQVQALKKLGLNITVICPTPQNHAILRTLKKTYKRKSLPFLEVRNGVEVYRPIYTALPGQLRWAQPDKRIAKAVLETIQDKQIQFDMIHAHFAMPSGGAAHIVSRELQKPWLLTLHGSDVHVYPSFSRSANRAFKRSVHAADEVVAIGRNLAEAAQKKTGRKSVVLPIGINLSEFKYEEISREKVRKELQLPLDKKLITFIGRLVKEKGVYELVDSLNHLPDDMAVVLVGDGPARDDLKAHEQYGKRLFLPGQISNDKVKDFLQASDIFALPSYSEGMPTVVIEAISMKVPVVCTAVGGVPDLFGEYNHLLIQPKSVDSIVERVTDYTSGKYDLSVIKGNLFKSVQENFHVGRNAVILEERYRNLAFGQSHLTKH</sequence>
<dbReference type="Proteomes" id="UP000319837">
    <property type="component" value="Unassembled WGS sequence"/>
</dbReference>
<dbReference type="NCBIfam" id="NF047684">
    <property type="entry name" value="TeichurnBiosyTuaC"/>
    <property type="match status" value="1"/>
</dbReference>
<dbReference type="AlphaFoldDB" id="A0A553SH18"/>
<proteinExistence type="predicted"/>
<dbReference type="PANTHER" id="PTHR45947:SF15">
    <property type="entry name" value="TEICHURONIC ACID BIOSYNTHESIS GLYCOSYLTRANSFERASE TUAC-RELATED"/>
    <property type="match status" value="1"/>
</dbReference>
<dbReference type="PANTHER" id="PTHR45947">
    <property type="entry name" value="SULFOQUINOVOSYL TRANSFERASE SQD2"/>
    <property type="match status" value="1"/>
</dbReference>
<dbReference type="RefSeq" id="WP_185764773.1">
    <property type="nucleotide sequence ID" value="NZ_RIBP01000004.1"/>
</dbReference>
<feature type="domain" description="Glycosyltransferase subfamily 4-like N-terminal" evidence="2">
    <location>
        <begin position="26"/>
        <end position="196"/>
    </location>
</feature>
<dbReference type="InterPro" id="IPR001296">
    <property type="entry name" value="Glyco_trans_1"/>
</dbReference>
<name>A0A553SH18_NIACI</name>
<evidence type="ECO:0000313" key="4">
    <source>
        <dbReference type="Proteomes" id="UP000319837"/>
    </source>
</evidence>
<organism evidence="3 4">
    <name type="scientific">Niallia circulans</name>
    <name type="common">Bacillus circulans</name>
    <dbReference type="NCBI Taxonomy" id="1397"/>
    <lineage>
        <taxon>Bacteria</taxon>
        <taxon>Bacillati</taxon>
        <taxon>Bacillota</taxon>
        <taxon>Bacilli</taxon>
        <taxon>Bacillales</taxon>
        <taxon>Bacillaceae</taxon>
        <taxon>Niallia</taxon>
    </lineage>
</organism>
<protein>
    <submittedName>
        <fullName evidence="3">Glycosyltransferase family 4 protein</fullName>
    </submittedName>
</protein>
<reference evidence="4" key="1">
    <citation type="submission" date="2018-10" db="EMBL/GenBank/DDBJ databases">
        <title>FDA dAtabase for Regulatory Grade micrObial Sequences (FDA-ARGOS): Supporting development and validation of Infectious Disease Dx tests.</title>
        <authorList>
            <person name="Minogue T."/>
            <person name="Wolcott M."/>
            <person name="Wasieloski L."/>
            <person name="Aguilar W."/>
            <person name="Moore D."/>
            <person name="Tallon L."/>
            <person name="Sadzewicz L."/>
            <person name="Sengamalay N."/>
            <person name="Ott S."/>
            <person name="Godinez A."/>
            <person name="Nagaraj S."/>
            <person name="Vavikolanu K."/>
            <person name="Vyas G."/>
            <person name="Nadendla S."/>
            <person name="George J."/>
            <person name="Sichtig H."/>
        </authorList>
    </citation>
    <scope>NUCLEOTIDE SEQUENCE [LARGE SCALE GENOMIC DNA]</scope>
    <source>
        <strain evidence="4">FDAARGOS_343</strain>
    </source>
</reference>
<dbReference type="EMBL" id="RIBP01000004">
    <property type="protein sequence ID" value="TRZ36276.1"/>
    <property type="molecule type" value="Genomic_DNA"/>
</dbReference>